<feature type="active site" description="Proton acceptor" evidence="1">
    <location>
        <position position="322"/>
    </location>
</feature>
<feature type="binding site" evidence="2">
    <location>
        <position position="325"/>
    </location>
    <ligand>
        <name>Zn(2+)</name>
        <dbReference type="ChEBI" id="CHEBI:29105"/>
        <note>catalytic</note>
    </ligand>
</feature>
<comment type="caution">
    <text evidence="4">The sequence shown here is derived from an EMBL/GenBank/DDBJ whole genome shotgun (WGS) entry which is preliminary data.</text>
</comment>
<evidence type="ECO:0000313" key="4">
    <source>
        <dbReference type="EMBL" id="GEB33310.1"/>
    </source>
</evidence>
<comment type="cofactor">
    <cofactor evidence="2">
        <name>Zn(2+)</name>
        <dbReference type="ChEBI" id="CHEBI:29105"/>
    </cofactor>
    <text evidence="2">Binds 1 zinc ion per subunit.</text>
</comment>
<protein>
    <submittedName>
        <fullName evidence="4">Peptidase</fullName>
    </submittedName>
</protein>
<keyword evidence="5" id="KW-1185">Reference proteome</keyword>
<dbReference type="PANTHER" id="PTHR45726">
    <property type="entry name" value="LEUKOTRIENE A-4 HYDROLASE"/>
    <property type="match status" value="1"/>
</dbReference>
<dbReference type="SUPFAM" id="SSF55486">
    <property type="entry name" value="Metalloproteases ('zincins'), catalytic domain"/>
    <property type="match status" value="1"/>
</dbReference>
<reference evidence="4 5" key="1">
    <citation type="submission" date="2019-06" db="EMBL/GenBank/DDBJ databases">
        <title>Whole genome shotgun sequence of Brevibacillus parabrevis NBRC 12334.</title>
        <authorList>
            <person name="Hosoyama A."/>
            <person name="Uohara A."/>
            <person name="Ohji S."/>
            <person name="Ichikawa N."/>
        </authorList>
    </citation>
    <scope>NUCLEOTIDE SEQUENCE [LARGE SCALE GENOMIC DNA]</scope>
    <source>
        <strain evidence="4 5">NBRC 12334</strain>
    </source>
</reference>
<dbReference type="GO" id="GO:0008270">
    <property type="term" value="F:zinc ion binding"/>
    <property type="evidence" value="ECO:0007669"/>
    <property type="project" value="InterPro"/>
</dbReference>
<sequence length="488" mass="55657">MVMNLGWPAKASEEPLLQKPLYQANVHIDPVKKEVSGSIAIIFWPKDPKHAYLHLYPDVFTKRQDGMLWEELLGKEPGLGTYDSNKLTVDGKAVAGKKTGHILEIPLAAEGEPISETGPHKIELDFAMKLPHNDGRMSYDEHAIWLGNWLPILAVYDQGGWRLDAYEPVGDPFYSEVADYEVNVTFPAGYQWASTAPDKAAEVTAPSKGEKTARLRVKDVRDFALVVMDASYQSTESKAGDTVVRTWWRQGDDVQQAKQNHQAAVSSLAYFHQNLGAYPYTEYDVIRTGGAINGMEYPALVFLDGRHFLANAEYAIDTVVHETAHQWFYGLVGNDQLREAWLDEGFTEYATISFLTEQYPLHGAERVRRRLANGTFVPLYVKEHQRPWQALTEFPANQYYSDLVYSRTTSMLWLLRGAWGEERLYDVLRQYVATYRYQLVSGEQWKAFLTKAAGEDASAFLDYWMNLDMSQQEQAAAWLERQREKQQK</sequence>
<dbReference type="InterPro" id="IPR014782">
    <property type="entry name" value="Peptidase_M1_dom"/>
</dbReference>
<keyword evidence="2" id="KW-0862">Zinc</keyword>
<evidence type="ECO:0000256" key="2">
    <source>
        <dbReference type="PIRSR" id="PIRSR634015-3"/>
    </source>
</evidence>
<dbReference type="EMBL" id="BJMH01000012">
    <property type="protein sequence ID" value="GEB33310.1"/>
    <property type="molecule type" value="Genomic_DNA"/>
</dbReference>
<dbReference type="CDD" id="cd09604">
    <property type="entry name" value="M1_APN_like"/>
    <property type="match status" value="1"/>
</dbReference>
<accession>A0A4Y3PFL4</accession>
<dbReference type="InterPro" id="IPR034015">
    <property type="entry name" value="M1_LTA4H"/>
</dbReference>
<organism evidence="4 5">
    <name type="scientific">Brevibacillus parabrevis</name>
    <dbReference type="NCBI Taxonomy" id="54914"/>
    <lineage>
        <taxon>Bacteria</taxon>
        <taxon>Bacillati</taxon>
        <taxon>Bacillota</taxon>
        <taxon>Bacilli</taxon>
        <taxon>Bacillales</taxon>
        <taxon>Paenibacillaceae</taxon>
        <taxon>Brevibacillus</taxon>
    </lineage>
</organism>
<dbReference type="GO" id="GO:0008237">
    <property type="term" value="F:metallopeptidase activity"/>
    <property type="evidence" value="ECO:0007669"/>
    <property type="project" value="InterPro"/>
</dbReference>
<dbReference type="Proteomes" id="UP000316882">
    <property type="component" value="Unassembled WGS sequence"/>
</dbReference>
<evidence type="ECO:0000313" key="5">
    <source>
        <dbReference type="Proteomes" id="UP000316882"/>
    </source>
</evidence>
<gene>
    <name evidence="4" type="ORF">BPA01_28900</name>
</gene>
<dbReference type="InterPro" id="IPR027268">
    <property type="entry name" value="Peptidase_M4/M1_CTD_sf"/>
</dbReference>
<feature type="binding site" evidence="2">
    <location>
        <position position="344"/>
    </location>
    <ligand>
        <name>Zn(2+)</name>
        <dbReference type="ChEBI" id="CHEBI:29105"/>
        <note>catalytic</note>
    </ligand>
</feature>
<dbReference type="STRING" id="54914.AV540_18270"/>
<dbReference type="PANTHER" id="PTHR45726:SF3">
    <property type="entry name" value="LEUKOTRIENE A-4 HYDROLASE"/>
    <property type="match status" value="1"/>
</dbReference>
<dbReference type="AlphaFoldDB" id="A0A4Y3PFL4"/>
<feature type="binding site" evidence="2">
    <location>
        <position position="321"/>
    </location>
    <ligand>
        <name>Zn(2+)</name>
        <dbReference type="ChEBI" id="CHEBI:29105"/>
        <note>catalytic</note>
    </ligand>
</feature>
<keyword evidence="2" id="KW-0479">Metal-binding</keyword>
<name>A0A4Y3PFL4_BREPA</name>
<evidence type="ECO:0000259" key="3">
    <source>
        <dbReference type="Pfam" id="PF01433"/>
    </source>
</evidence>
<dbReference type="Gene3D" id="1.10.390.10">
    <property type="entry name" value="Neutral Protease Domain 2"/>
    <property type="match status" value="1"/>
</dbReference>
<evidence type="ECO:0000256" key="1">
    <source>
        <dbReference type="PIRSR" id="PIRSR634015-1"/>
    </source>
</evidence>
<feature type="domain" description="Peptidase M1 membrane alanine aminopeptidase" evidence="3">
    <location>
        <begin position="267"/>
        <end position="464"/>
    </location>
</feature>
<dbReference type="Pfam" id="PF01433">
    <property type="entry name" value="Peptidase_M1"/>
    <property type="match status" value="1"/>
</dbReference>
<proteinExistence type="predicted"/>
<feature type="active site" description="Proton donor" evidence="1">
    <location>
        <position position="405"/>
    </location>
</feature>